<name>A0A447IR68_9RHOB</name>
<keyword evidence="2" id="KW-1185">Reference proteome</keyword>
<sequence>MTGWTEDGIARAWRALARQEAAEDWRFVHLTDMGAVSVEAGCHFPLGREALIVSFPGSWPVNPARLPEGKGFDVSCIEGQSAFAGKTAIALVRRPEGSPDIFAIMVVDVLRTLETAANSAGRDVMETFLERVREWQAFMARTHRPLSSDAQIGLLGELWMLRLLTDTSLGAGALDCWQGPLRAAQDFHVRGGAIEVKSTVRTGSFLARINSIEQLDGDRAPIFLCAFRFEENMDGISLVDLVSVLRERFGLAGVQRGFEALLMVMGYLEEHAPLYSRTLALKDARTFRSEGDMPRLTRASLPAAIRSATYVIDLDALEVHSIGIPELINEFGLDCHEP</sequence>
<proteinExistence type="predicted"/>
<dbReference type="AlphaFoldDB" id="A0A447IR68"/>
<dbReference type="InterPro" id="IPR025534">
    <property type="entry name" value="DUF4420"/>
</dbReference>
<evidence type="ECO:0000313" key="2">
    <source>
        <dbReference type="Proteomes" id="UP000270743"/>
    </source>
</evidence>
<reference evidence="1 2" key="1">
    <citation type="submission" date="2018-12" db="EMBL/GenBank/DDBJ databases">
        <authorList>
            <person name="Criscuolo A."/>
        </authorList>
    </citation>
    <scope>NUCLEOTIDE SEQUENCE [LARGE SCALE GENOMIC DNA]</scope>
    <source>
        <strain evidence="1">ACIP1116241</strain>
    </source>
</reference>
<accession>A0A447IR68</accession>
<protein>
    <recommendedName>
        <fullName evidence="3">PD-(D/E)XK motif protein</fullName>
    </recommendedName>
</protein>
<organism evidence="1 2">
    <name type="scientific">Paracoccus haematequi</name>
    <dbReference type="NCBI Taxonomy" id="2491866"/>
    <lineage>
        <taxon>Bacteria</taxon>
        <taxon>Pseudomonadati</taxon>
        <taxon>Pseudomonadota</taxon>
        <taxon>Alphaproteobacteria</taxon>
        <taxon>Rhodobacterales</taxon>
        <taxon>Paracoccaceae</taxon>
        <taxon>Paracoccus</taxon>
    </lineage>
</organism>
<dbReference type="OrthoDB" id="2808696at2"/>
<evidence type="ECO:0008006" key="3">
    <source>
        <dbReference type="Google" id="ProtNLM"/>
    </source>
</evidence>
<dbReference type="EMBL" id="UZWE01000048">
    <property type="protein sequence ID" value="VDS10006.1"/>
    <property type="molecule type" value="Genomic_DNA"/>
</dbReference>
<evidence type="ECO:0000313" key="1">
    <source>
        <dbReference type="EMBL" id="VDS10006.1"/>
    </source>
</evidence>
<dbReference type="RefSeq" id="WP_126155614.1">
    <property type="nucleotide sequence ID" value="NZ_UZWE01000048.1"/>
</dbReference>
<gene>
    <name evidence="1" type="ORF">PARHAE_03216</name>
</gene>
<dbReference type="Proteomes" id="UP000270743">
    <property type="component" value="Unassembled WGS sequence"/>
</dbReference>
<dbReference type="Pfam" id="PF14390">
    <property type="entry name" value="DUF4420"/>
    <property type="match status" value="1"/>
</dbReference>